<dbReference type="EMBL" id="MCOL01000001">
    <property type="protein sequence ID" value="ODO60094.1"/>
    <property type="molecule type" value="Genomic_DNA"/>
</dbReference>
<protein>
    <submittedName>
        <fullName evidence="1">Uncharacterized protein</fullName>
    </submittedName>
</protein>
<sequence length="31" mass="3573">MIVSTVQPYSIIVLFNSTPLLIMYYEVLIDP</sequence>
<dbReference type="Proteomes" id="UP000094892">
    <property type="component" value="Unassembled WGS sequence"/>
</dbReference>
<organism evidence="1 2">
    <name type="scientific">Lactiplantibacillus plantarum</name>
    <name type="common">Lactobacillus plantarum</name>
    <dbReference type="NCBI Taxonomy" id="1590"/>
    <lineage>
        <taxon>Bacteria</taxon>
        <taxon>Bacillati</taxon>
        <taxon>Bacillota</taxon>
        <taxon>Bacilli</taxon>
        <taxon>Lactobacillales</taxon>
        <taxon>Lactobacillaceae</taxon>
        <taxon>Lactiplantibacillus</taxon>
    </lineage>
</organism>
<evidence type="ECO:0000313" key="1">
    <source>
        <dbReference type="EMBL" id="ODO60094.1"/>
    </source>
</evidence>
<reference evidence="1 2" key="1">
    <citation type="submission" date="2016-08" db="EMBL/GenBank/DDBJ databases">
        <title>Genome sequencing of Lactobacillus plantarum JSA22, isolated from fermented soybean paste.</title>
        <authorList>
            <person name="Choi H.S."/>
        </authorList>
    </citation>
    <scope>NUCLEOTIDE SEQUENCE [LARGE SCALE GENOMIC DNA]</scope>
    <source>
        <strain evidence="1 2">JSA22</strain>
    </source>
</reference>
<accession>A0A1A0DP90</accession>
<comment type="caution">
    <text evidence="1">The sequence shown here is derived from an EMBL/GenBank/DDBJ whole genome shotgun (WGS) entry which is preliminary data.</text>
</comment>
<gene>
    <name evidence="1" type="ORF">LPJSA22_00026</name>
</gene>
<dbReference type="PATRIC" id="fig|1590.192.peg.26"/>
<name>A0A1A0DP90_LACPN</name>
<evidence type="ECO:0000313" key="2">
    <source>
        <dbReference type="Proteomes" id="UP000094892"/>
    </source>
</evidence>
<dbReference type="AlphaFoldDB" id="A0A1A0DP90"/>
<proteinExistence type="predicted"/>